<evidence type="ECO:0000313" key="1">
    <source>
        <dbReference type="EMBL" id="KAL3519632.1"/>
    </source>
</evidence>
<dbReference type="EMBL" id="JBJUIK010000008">
    <property type="protein sequence ID" value="KAL3519632.1"/>
    <property type="molecule type" value="Genomic_DNA"/>
</dbReference>
<protein>
    <submittedName>
        <fullName evidence="1">Uncharacterized protein</fullName>
    </submittedName>
</protein>
<dbReference type="AlphaFoldDB" id="A0ABD2ZNB5"/>
<gene>
    <name evidence="1" type="ORF">ACH5RR_017781</name>
</gene>
<reference evidence="1 2" key="1">
    <citation type="submission" date="2024-11" db="EMBL/GenBank/DDBJ databases">
        <title>A near-complete genome assembly of Cinchona calisaya.</title>
        <authorList>
            <person name="Lian D.C."/>
            <person name="Zhao X.W."/>
            <person name="Wei L."/>
        </authorList>
    </citation>
    <scope>NUCLEOTIDE SEQUENCE [LARGE SCALE GENOMIC DNA]</scope>
    <source>
        <tissue evidence="1">Nenye</tissue>
    </source>
</reference>
<accession>A0ABD2ZNB5</accession>
<dbReference type="Proteomes" id="UP001630127">
    <property type="component" value="Unassembled WGS sequence"/>
</dbReference>
<comment type="caution">
    <text evidence="1">The sequence shown here is derived from an EMBL/GenBank/DDBJ whole genome shotgun (WGS) entry which is preliminary data.</text>
</comment>
<sequence>MNKHTNATREGFLASQATCLMANIVKPATLLPSTSPQKSKMPWRFSRIAQLEPNEMMNSSQHRTSMGKIQQLHTWTEKMQQLLLQKQNCSPNIDLATAIQPPQDTTMTATFPLCFFINSTTASARVVATSH</sequence>
<organism evidence="1 2">
    <name type="scientific">Cinchona calisaya</name>
    <dbReference type="NCBI Taxonomy" id="153742"/>
    <lineage>
        <taxon>Eukaryota</taxon>
        <taxon>Viridiplantae</taxon>
        <taxon>Streptophyta</taxon>
        <taxon>Embryophyta</taxon>
        <taxon>Tracheophyta</taxon>
        <taxon>Spermatophyta</taxon>
        <taxon>Magnoliopsida</taxon>
        <taxon>eudicotyledons</taxon>
        <taxon>Gunneridae</taxon>
        <taxon>Pentapetalae</taxon>
        <taxon>asterids</taxon>
        <taxon>lamiids</taxon>
        <taxon>Gentianales</taxon>
        <taxon>Rubiaceae</taxon>
        <taxon>Cinchonoideae</taxon>
        <taxon>Cinchoneae</taxon>
        <taxon>Cinchona</taxon>
    </lineage>
</organism>
<proteinExistence type="predicted"/>
<evidence type="ECO:0000313" key="2">
    <source>
        <dbReference type="Proteomes" id="UP001630127"/>
    </source>
</evidence>
<keyword evidence="2" id="KW-1185">Reference proteome</keyword>
<name>A0ABD2ZNB5_9GENT</name>